<evidence type="ECO:0000313" key="2">
    <source>
        <dbReference type="Proteomes" id="UP000037510"/>
    </source>
</evidence>
<proteinExistence type="predicted"/>
<accession>A0A0L7K2D0</accession>
<sequence>MDRIRSAIDLVETGARVDRVLKAKDKKVVLSCASRDDLQLVKVCVLREEGLAVLEPKINNPLVCLRGVLSSYSNEDIIDQLRTNNKQLLTDTEQAEAMRVRYRKRARNQHICHPSHNAFSYECKERQKWDGIARSRTSYC</sequence>
<protein>
    <submittedName>
        <fullName evidence="1">TRAS3 protein</fullName>
    </submittedName>
</protein>
<dbReference type="Proteomes" id="UP000037510">
    <property type="component" value="Unassembled WGS sequence"/>
</dbReference>
<name>A0A0L7K2D0_OPEBR</name>
<dbReference type="EMBL" id="JTDY01018728">
    <property type="protein sequence ID" value="KOB51809.1"/>
    <property type="molecule type" value="Genomic_DNA"/>
</dbReference>
<dbReference type="AlphaFoldDB" id="A0A0L7K2D0"/>
<reference evidence="1 2" key="1">
    <citation type="journal article" date="2015" name="Genome Biol. Evol.">
        <title>The genome of winter moth (Operophtera brumata) provides a genomic perspective on sexual dimorphism and phenology.</title>
        <authorList>
            <person name="Derks M.F."/>
            <person name="Smit S."/>
            <person name="Salis L."/>
            <person name="Schijlen E."/>
            <person name="Bossers A."/>
            <person name="Mateman C."/>
            <person name="Pijl A.S."/>
            <person name="de Ridder D."/>
            <person name="Groenen M.A."/>
            <person name="Visser M.E."/>
            <person name="Megens H.J."/>
        </authorList>
    </citation>
    <scope>NUCLEOTIDE SEQUENCE [LARGE SCALE GENOMIC DNA]</scope>
    <source>
        <strain evidence="1">WM2013NL</strain>
        <tissue evidence="1">Head and thorax</tissue>
    </source>
</reference>
<organism evidence="1 2">
    <name type="scientific">Operophtera brumata</name>
    <name type="common">Winter moth</name>
    <name type="synonym">Phalaena brumata</name>
    <dbReference type="NCBI Taxonomy" id="104452"/>
    <lineage>
        <taxon>Eukaryota</taxon>
        <taxon>Metazoa</taxon>
        <taxon>Ecdysozoa</taxon>
        <taxon>Arthropoda</taxon>
        <taxon>Hexapoda</taxon>
        <taxon>Insecta</taxon>
        <taxon>Pterygota</taxon>
        <taxon>Neoptera</taxon>
        <taxon>Endopterygota</taxon>
        <taxon>Lepidoptera</taxon>
        <taxon>Glossata</taxon>
        <taxon>Ditrysia</taxon>
        <taxon>Geometroidea</taxon>
        <taxon>Geometridae</taxon>
        <taxon>Larentiinae</taxon>
        <taxon>Operophtera</taxon>
    </lineage>
</organism>
<evidence type="ECO:0000313" key="1">
    <source>
        <dbReference type="EMBL" id="KOB51809.1"/>
    </source>
</evidence>
<comment type="caution">
    <text evidence="1">The sequence shown here is derived from an EMBL/GenBank/DDBJ whole genome shotgun (WGS) entry which is preliminary data.</text>
</comment>
<keyword evidence="2" id="KW-1185">Reference proteome</keyword>
<gene>
    <name evidence="1" type="ORF">OBRU01_27145</name>
</gene>